<dbReference type="EMBL" id="FZNX01000003">
    <property type="protein sequence ID" value="SNR59581.1"/>
    <property type="molecule type" value="Genomic_DNA"/>
</dbReference>
<evidence type="ECO:0000256" key="1">
    <source>
        <dbReference type="SAM" id="SignalP"/>
    </source>
</evidence>
<keyword evidence="1" id="KW-0732">Signal</keyword>
<evidence type="ECO:0000313" key="3">
    <source>
        <dbReference type="Proteomes" id="UP000198412"/>
    </source>
</evidence>
<evidence type="ECO:0000313" key="2">
    <source>
        <dbReference type="EMBL" id="SNR59581.1"/>
    </source>
</evidence>
<evidence type="ECO:0008006" key="4">
    <source>
        <dbReference type="Google" id="ProtNLM"/>
    </source>
</evidence>
<gene>
    <name evidence="2" type="ORF">SAMN04488111_1915</name>
</gene>
<feature type="chain" id="PRO_5012714858" description="DUF4136 domain-containing protein" evidence="1">
    <location>
        <begin position="23"/>
        <end position="212"/>
    </location>
</feature>
<feature type="signal peptide" evidence="1">
    <location>
        <begin position="1"/>
        <end position="22"/>
    </location>
</feature>
<organism evidence="2 3">
    <name type="scientific">Lutibacter flavus</name>
    <dbReference type="NCBI Taxonomy" id="691689"/>
    <lineage>
        <taxon>Bacteria</taxon>
        <taxon>Pseudomonadati</taxon>
        <taxon>Bacteroidota</taxon>
        <taxon>Flavobacteriia</taxon>
        <taxon>Flavobacteriales</taxon>
        <taxon>Flavobacteriaceae</taxon>
        <taxon>Lutibacter</taxon>
    </lineage>
</organism>
<dbReference type="AlphaFoldDB" id="A0A238XLW6"/>
<keyword evidence="3" id="KW-1185">Reference proteome</keyword>
<dbReference type="OrthoDB" id="6077795at2"/>
<proteinExistence type="predicted"/>
<accession>A0A238XLW6</accession>
<dbReference type="Proteomes" id="UP000198412">
    <property type="component" value="Unassembled WGS sequence"/>
</dbReference>
<sequence length="212" mass="24545">MKKIIVIIGLLVLVSCSSTRFVDSWKNPEVTSFKPEKVLVVGITDNLTARKIFEEDLKKAFVQRNINAIESNTVLDNTFTSSKKTEAEINEMINEISKDGFDAVVITAIKGVDEKIGYDDGYYTIGYRWSRFGRYYYRYQDIYYTPRYYDTYNVYHVETSIYNLNGAENKSLVWVGALDLVNPQTISSTVKDYVDRIIKQLEKENLIVKLNY</sequence>
<reference evidence="3" key="1">
    <citation type="submission" date="2017-06" db="EMBL/GenBank/DDBJ databases">
        <authorList>
            <person name="Varghese N."/>
            <person name="Submissions S."/>
        </authorList>
    </citation>
    <scope>NUCLEOTIDE SEQUENCE [LARGE SCALE GENOMIC DNA]</scope>
    <source>
        <strain evidence="3">DSM 27993</strain>
    </source>
</reference>
<name>A0A238XLW6_9FLAO</name>
<dbReference type="PROSITE" id="PS51257">
    <property type="entry name" value="PROKAR_LIPOPROTEIN"/>
    <property type="match status" value="1"/>
</dbReference>
<dbReference type="RefSeq" id="WP_089378223.1">
    <property type="nucleotide sequence ID" value="NZ_FZNX01000003.1"/>
</dbReference>
<protein>
    <recommendedName>
        <fullName evidence="4">DUF4136 domain-containing protein</fullName>
    </recommendedName>
</protein>